<comment type="caution">
    <text evidence="2">The sequence shown here is derived from an EMBL/GenBank/DDBJ whole genome shotgun (WGS) entry which is preliminary data.</text>
</comment>
<keyword evidence="3" id="KW-1185">Reference proteome</keyword>
<sequence length="35" mass="3896">DDIMQITLNKRDKGQTWASPISGQGQLDAYSTDLE</sequence>
<name>A0A392T3U9_9FABA</name>
<organism evidence="2 3">
    <name type="scientific">Trifolium medium</name>
    <dbReference type="NCBI Taxonomy" id="97028"/>
    <lineage>
        <taxon>Eukaryota</taxon>
        <taxon>Viridiplantae</taxon>
        <taxon>Streptophyta</taxon>
        <taxon>Embryophyta</taxon>
        <taxon>Tracheophyta</taxon>
        <taxon>Spermatophyta</taxon>
        <taxon>Magnoliopsida</taxon>
        <taxon>eudicotyledons</taxon>
        <taxon>Gunneridae</taxon>
        <taxon>Pentapetalae</taxon>
        <taxon>rosids</taxon>
        <taxon>fabids</taxon>
        <taxon>Fabales</taxon>
        <taxon>Fabaceae</taxon>
        <taxon>Papilionoideae</taxon>
        <taxon>50 kb inversion clade</taxon>
        <taxon>NPAAA clade</taxon>
        <taxon>Hologalegina</taxon>
        <taxon>IRL clade</taxon>
        <taxon>Trifolieae</taxon>
        <taxon>Trifolium</taxon>
    </lineage>
</organism>
<protein>
    <submittedName>
        <fullName evidence="2">NudC domain-containing protein 2-like</fullName>
    </submittedName>
</protein>
<dbReference type="Proteomes" id="UP000265520">
    <property type="component" value="Unassembled WGS sequence"/>
</dbReference>
<feature type="non-terminal residue" evidence="2">
    <location>
        <position position="1"/>
    </location>
</feature>
<reference evidence="2 3" key="1">
    <citation type="journal article" date="2018" name="Front. Plant Sci.">
        <title>Red Clover (Trifolium pratense) and Zigzag Clover (T. medium) - A Picture of Genomic Similarities and Differences.</title>
        <authorList>
            <person name="Dluhosova J."/>
            <person name="Istvanek J."/>
            <person name="Nedelnik J."/>
            <person name="Repkova J."/>
        </authorList>
    </citation>
    <scope>NUCLEOTIDE SEQUENCE [LARGE SCALE GENOMIC DNA]</scope>
    <source>
        <strain evidence="3">cv. 10/8</strain>
        <tissue evidence="2">Leaf</tissue>
    </source>
</reference>
<accession>A0A392T3U9</accession>
<feature type="region of interest" description="Disordered" evidence="1">
    <location>
        <begin position="1"/>
        <end position="35"/>
    </location>
</feature>
<dbReference type="AlphaFoldDB" id="A0A392T3U9"/>
<evidence type="ECO:0000313" key="2">
    <source>
        <dbReference type="EMBL" id="MCI54836.1"/>
    </source>
</evidence>
<dbReference type="EMBL" id="LXQA010486067">
    <property type="protein sequence ID" value="MCI54836.1"/>
    <property type="molecule type" value="Genomic_DNA"/>
</dbReference>
<feature type="compositionally biased region" description="Polar residues" evidence="1">
    <location>
        <begin position="16"/>
        <end position="25"/>
    </location>
</feature>
<evidence type="ECO:0000313" key="3">
    <source>
        <dbReference type="Proteomes" id="UP000265520"/>
    </source>
</evidence>
<evidence type="ECO:0000256" key="1">
    <source>
        <dbReference type="SAM" id="MobiDB-lite"/>
    </source>
</evidence>
<proteinExistence type="predicted"/>